<accession>A0A2N1MCN8</accession>
<proteinExistence type="predicted"/>
<comment type="caution">
    <text evidence="2">The sequence shown here is derived from an EMBL/GenBank/DDBJ whole genome shotgun (WGS) entry which is preliminary data.</text>
</comment>
<reference evidence="2 3" key="1">
    <citation type="submission" date="2016-04" db="EMBL/GenBank/DDBJ databases">
        <title>Genome analyses suggest a sexual origin of heterokaryosis in a supposedly ancient asexual fungus.</title>
        <authorList>
            <person name="Ropars J."/>
            <person name="Sedzielewska K."/>
            <person name="Noel J."/>
            <person name="Charron P."/>
            <person name="Farinelli L."/>
            <person name="Marton T."/>
            <person name="Kruger M."/>
            <person name="Pelin A."/>
            <person name="Brachmann A."/>
            <person name="Corradi N."/>
        </authorList>
    </citation>
    <scope>NUCLEOTIDE SEQUENCE [LARGE SCALE GENOMIC DNA]</scope>
    <source>
        <strain evidence="2 3">C2</strain>
    </source>
</reference>
<organism evidence="2 3">
    <name type="scientific">Rhizophagus irregularis</name>
    <dbReference type="NCBI Taxonomy" id="588596"/>
    <lineage>
        <taxon>Eukaryota</taxon>
        <taxon>Fungi</taxon>
        <taxon>Fungi incertae sedis</taxon>
        <taxon>Mucoromycota</taxon>
        <taxon>Glomeromycotina</taxon>
        <taxon>Glomeromycetes</taxon>
        <taxon>Glomerales</taxon>
        <taxon>Glomeraceae</taxon>
        <taxon>Rhizophagus</taxon>
    </lineage>
</organism>
<gene>
    <name evidence="2" type="ORF">RhiirC2_794880</name>
</gene>
<dbReference type="VEuPathDB" id="FungiDB:FUN_022288"/>
<name>A0A2N1MCN8_9GLOM</name>
<dbReference type="VEuPathDB" id="FungiDB:RhiirA1_318116"/>
<protein>
    <submittedName>
        <fullName evidence="2">Uncharacterized protein</fullName>
    </submittedName>
</protein>
<evidence type="ECO:0000313" key="2">
    <source>
        <dbReference type="EMBL" id="PKK59405.1"/>
    </source>
</evidence>
<evidence type="ECO:0000313" key="3">
    <source>
        <dbReference type="Proteomes" id="UP000233469"/>
    </source>
</evidence>
<dbReference type="VEuPathDB" id="FungiDB:RhiirFUN_008470"/>
<sequence length="231" mass="26775">MLKLPVNNLQEIIELTNIGKNNYQDIINIDENNNQDNQHEIINEDANDNNNNEYDNNDDGEDSNNNNNEDYSNKEYNSDNINEDDDIELLVLKEFNLSENLIKGLQLLYIKKKYTLSNKAFNEIMTIFDMYWNSCCVFIGKNADCNICPICKEPCLRIQYKNPSRAMIIQYWHEYTSSEEYISNNGKIGDVFDGIKYKSLGALGLFSDYQDVALIASTDGYQLFKQKQDDC</sequence>
<dbReference type="EMBL" id="LLXL01003063">
    <property type="protein sequence ID" value="PKK59405.1"/>
    <property type="molecule type" value="Genomic_DNA"/>
</dbReference>
<reference evidence="2 3" key="2">
    <citation type="submission" date="2017-10" db="EMBL/GenBank/DDBJ databases">
        <title>Extensive intraspecific genome diversity in a model arbuscular mycorrhizal fungus.</title>
        <authorList>
            <person name="Chen E.C.H."/>
            <person name="Morin E."/>
            <person name="Baudet D."/>
            <person name="Noel J."/>
            <person name="Ndikumana S."/>
            <person name="Charron P."/>
            <person name="St-Onge C."/>
            <person name="Giorgi J."/>
            <person name="Grigoriev I.V."/>
            <person name="Roux C."/>
            <person name="Martin F.M."/>
            <person name="Corradi N."/>
        </authorList>
    </citation>
    <scope>NUCLEOTIDE SEQUENCE [LARGE SCALE GENOMIC DNA]</scope>
    <source>
        <strain evidence="2 3">C2</strain>
    </source>
</reference>
<evidence type="ECO:0000256" key="1">
    <source>
        <dbReference type="SAM" id="MobiDB-lite"/>
    </source>
</evidence>
<dbReference type="Proteomes" id="UP000233469">
    <property type="component" value="Unassembled WGS sequence"/>
</dbReference>
<dbReference type="AlphaFoldDB" id="A0A2N1MCN8"/>
<feature type="region of interest" description="Disordered" evidence="1">
    <location>
        <begin position="44"/>
        <end position="80"/>
    </location>
</feature>